<protein>
    <recommendedName>
        <fullName evidence="4">Transmembrane protein 188</fullName>
    </recommendedName>
</protein>
<keyword evidence="3" id="KW-1185">Reference proteome</keyword>
<name>A0AA35SPE3_GEOBA</name>
<dbReference type="EMBL" id="CASHTH010002633">
    <property type="protein sequence ID" value="CAI8032868.1"/>
    <property type="molecule type" value="Genomic_DNA"/>
</dbReference>
<feature type="transmembrane region" description="Helical" evidence="1">
    <location>
        <begin position="30"/>
        <end position="49"/>
    </location>
</feature>
<sequence>MNREQTEDLKAFEQRVIDCVSHVRRRSIKWRVLVAVVLLWVVVSMWSWWTDGSEHVSHSPSPPHTVLIVFIHRTTTWTCSTPTRASV</sequence>
<proteinExistence type="predicted"/>
<keyword evidence="1" id="KW-0472">Membrane</keyword>
<accession>A0AA35SPE3</accession>
<keyword evidence="1" id="KW-1133">Transmembrane helix</keyword>
<reference evidence="2" key="1">
    <citation type="submission" date="2023-03" db="EMBL/GenBank/DDBJ databases">
        <authorList>
            <person name="Steffen K."/>
            <person name="Cardenas P."/>
        </authorList>
    </citation>
    <scope>NUCLEOTIDE SEQUENCE</scope>
</reference>
<evidence type="ECO:0008006" key="4">
    <source>
        <dbReference type="Google" id="ProtNLM"/>
    </source>
</evidence>
<evidence type="ECO:0000256" key="1">
    <source>
        <dbReference type="SAM" id="Phobius"/>
    </source>
</evidence>
<dbReference type="InterPro" id="IPR019168">
    <property type="entry name" value="NEP1-R1"/>
</dbReference>
<dbReference type="AlphaFoldDB" id="A0AA35SPE3"/>
<organism evidence="2 3">
    <name type="scientific">Geodia barretti</name>
    <name type="common">Barrett's horny sponge</name>
    <dbReference type="NCBI Taxonomy" id="519541"/>
    <lineage>
        <taxon>Eukaryota</taxon>
        <taxon>Metazoa</taxon>
        <taxon>Porifera</taxon>
        <taxon>Demospongiae</taxon>
        <taxon>Heteroscleromorpha</taxon>
        <taxon>Tetractinellida</taxon>
        <taxon>Astrophorina</taxon>
        <taxon>Geodiidae</taxon>
        <taxon>Geodia</taxon>
    </lineage>
</organism>
<keyword evidence="1" id="KW-0812">Transmembrane</keyword>
<comment type="caution">
    <text evidence="2">The sequence shown here is derived from an EMBL/GenBank/DDBJ whole genome shotgun (WGS) entry which is preliminary data.</text>
</comment>
<evidence type="ECO:0000313" key="2">
    <source>
        <dbReference type="EMBL" id="CAI8032868.1"/>
    </source>
</evidence>
<gene>
    <name evidence="2" type="ORF">GBAR_LOCUS18550</name>
</gene>
<evidence type="ECO:0000313" key="3">
    <source>
        <dbReference type="Proteomes" id="UP001174909"/>
    </source>
</evidence>
<dbReference type="Pfam" id="PF09771">
    <property type="entry name" value="Tmemb_18A"/>
    <property type="match status" value="1"/>
</dbReference>
<dbReference type="Proteomes" id="UP001174909">
    <property type="component" value="Unassembled WGS sequence"/>
</dbReference>
<dbReference type="GO" id="GO:0071595">
    <property type="term" value="C:Nem1-Spo7 phosphatase complex"/>
    <property type="evidence" value="ECO:0007669"/>
    <property type="project" value="InterPro"/>
</dbReference>